<dbReference type="Proteomes" id="UP000189739">
    <property type="component" value="Unassembled WGS sequence"/>
</dbReference>
<evidence type="ECO:0000313" key="3">
    <source>
        <dbReference type="Proteomes" id="UP000189739"/>
    </source>
</evidence>
<dbReference type="Pfam" id="PF13715">
    <property type="entry name" value="CarbopepD_reg_2"/>
    <property type="match status" value="1"/>
</dbReference>
<organism evidence="2 3">
    <name type="scientific">Mucilaginibacter pedocola</name>
    <dbReference type="NCBI Taxonomy" id="1792845"/>
    <lineage>
        <taxon>Bacteria</taxon>
        <taxon>Pseudomonadati</taxon>
        <taxon>Bacteroidota</taxon>
        <taxon>Sphingobacteriia</taxon>
        <taxon>Sphingobacteriales</taxon>
        <taxon>Sphingobacteriaceae</taxon>
        <taxon>Mucilaginibacter</taxon>
    </lineage>
</organism>
<dbReference type="InterPro" id="IPR008969">
    <property type="entry name" value="CarboxyPept-like_regulatory"/>
</dbReference>
<dbReference type="SUPFAM" id="SSF49464">
    <property type="entry name" value="Carboxypeptidase regulatory domain-like"/>
    <property type="match status" value="1"/>
</dbReference>
<accession>A0A1S9PD03</accession>
<feature type="signal peptide" evidence="1">
    <location>
        <begin position="1"/>
        <end position="17"/>
    </location>
</feature>
<proteinExistence type="predicted"/>
<dbReference type="Gene3D" id="2.60.40.1120">
    <property type="entry name" value="Carboxypeptidase-like, regulatory domain"/>
    <property type="match status" value="1"/>
</dbReference>
<reference evidence="2 3" key="1">
    <citation type="submission" date="2016-07" db="EMBL/GenBank/DDBJ databases">
        <title>Genomic analysis of zinc-resistant bacterium Mucilaginibacter pedocola TBZ30.</title>
        <authorList>
            <person name="Huang J."/>
            <person name="Tang J."/>
        </authorList>
    </citation>
    <scope>NUCLEOTIDE SEQUENCE [LARGE SCALE GENOMIC DNA]</scope>
    <source>
        <strain evidence="2 3">TBZ30</strain>
    </source>
</reference>
<name>A0A1S9PD03_9SPHI</name>
<dbReference type="OrthoDB" id="9775095at2"/>
<dbReference type="RefSeq" id="WP_078349543.1">
    <property type="nucleotide sequence ID" value="NZ_MBTF01000023.1"/>
</dbReference>
<sequence length="347" mass="38765">MKQYLLFLLLLPLTAFSQVKITGKVLNATGGKPLGNVSVFLSNATVGSKTTDDGTFTLYNVRPGQYELVASAVGYSTYHIVVLAANADITVADIKLEAKTTELKEVAITGENDWEKNFAKFKTQFLGTSEAAAECKLTNYDALTLDYDKQTGKLSGSSNDFIELENKYLGYKIKYLLASFDWDERGGVLYFAGSSVFEDMNGSASQKKRWQKRRKEAYEGSSMQFLRGLVSDSIELKDFKAYRLIRKPNPQSKGLSDKYIQTLINKPLEKSEFLRPTNLSGIYAISFKDCLSIKYKSNRSTVVTIKSDYAFFDLNGIIANPADVFFEGAWGLNRMAEMLPVDYAVEK</sequence>
<keyword evidence="3" id="KW-1185">Reference proteome</keyword>
<evidence type="ECO:0000313" key="2">
    <source>
        <dbReference type="EMBL" id="OOQ58830.1"/>
    </source>
</evidence>
<keyword evidence="1" id="KW-0732">Signal</keyword>
<dbReference type="EMBL" id="MBTF01000023">
    <property type="protein sequence ID" value="OOQ58830.1"/>
    <property type="molecule type" value="Genomic_DNA"/>
</dbReference>
<feature type="chain" id="PRO_5012865636" description="Carboxypeptidase-like regulatory domain-containing protein" evidence="1">
    <location>
        <begin position="18"/>
        <end position="347"/>
    </location>
</feature>
<evidence type="ECO:0000256" key="1">
    <source>
        <dbReference type="SAM" id="SignalP"/>
    </source>
</evidence>
<gene>
    <name evidence="2" type="ORF">BC343_09295</name>
</gene>
<protein>
    <recommendedName>
        <fullName evidence="4">Carboxypeptidase-like regulatory domain-containing protein</fullName>
    </recommendedName>
</protein>
<dbReference type="AlphaFoldDB" id="A0A1S9PD03"/>
<dbReference type="STRING" id="1792845.BC343_09295"/>
<evidence type="ECO:0008006" key="4">
    <source>
        <dbReference type="Google" id="ProtNLM"/>
    </source>
</evidence>
<comment type="caution">
    <text evidence="2">The sequence shown here is derived from an EMBL/GenBank/DDBJ whole genome shotgun (WGS) entry which is preliminary data.</text>
</comment>